<evidence type="ECO:0000256" key="1">
    <source>
        <dbReference type="SAM" id="Coils"/>
    </source>
</evidence>
<keyword evidence="4" id="KW-1185">Reference proteome</keyword>
<reference evidence="3 4" key="1">
    <citation type="submission" date="2020-12" db="EMBL/GenBank/DDBJ databases">
        <title>Concerted genomic and epigenomic changes stabilize Arabidopsis allopolyploids.</title>
        <authorList>
            <person name="Chen Z."/>
        </authorList>
    </citation>
    <scope>NUCLEOTIDE SEQUENCE [LARGE SCALE GENOMIC DNA]</scope>
    <source>
        <strain evidence="3">Allo738</strain>
        <tissue evidence="3">Leaf</tissue>
    </source>
</reference>
<dbReference type="Proteomes" id="UP000694240">
    <property type="component" value="Chromosome 10"/>
</dbReference>
<dbReference type="PANTHER" id="PTHR11439">
    <property type="entry name" value="GAG-POL-RELATED RETROTRANSPOSON"/>
    <property type="match status" value="1"/>
</dbReference>
<feature type="coiled-coil region" evidence="1">
    <location>
        <begin position="696"/>
        <end position="780"/>
    </location>
</feature>
<name>A0A8T1ZL63_9BRAS</name>
<feature type="region of interest" description="Disordered" evidence="2">
    <location>
        <begin position="893"/>
        <end position="952"/>
    </location>
</feature>
<evidence type="ECO:0000313" key="3">
    <source>
        <dbReference type="EMBL" id="KAG7559453.1"/>
    </source>
</evidence>
<dbReference type="CDD" id="cd09272">
    <property type="entry name" value="RNase_HI_RT_Ty1"/>
    <property type="match status" value="1"/>
</dbReference>
<proteinExistence type="predicted"/>
<organism evidence="3 4">
    <name type="scientific">Arabidopsis thaliana x Arabidopsis arenosa</name>
    <dbReference type="NCBI Taxonomy" id="1240361"/>
    <lineage>
        <taxon>Eukaryota</taxon>
        <taxon>Viridiplantae</taxon>
        <taxon>Streptophyta</taxon>
        <taxon>Embryophyta</taxon>
        <taxon>Tracheophyta</taxon>
        <taxon>Spermatophyta</taxon>
        <taxon>Magnoliopsida</taxon>
        <taxon>eudicotyledons</taxon>
        <taxon>Gunneridae</taxon>
        <taxon>Pentapetalae</taxon>
        <taxon>rosids</taxon>
        <taxon>malvids</taxon>
        <taxon>Brassicales</taxon>
        <taxon>Brassicaceae</taxon>
        <taxon>Camelineae</taxon>
        <taxon>Arabidopsis</taxon>
    </lineage>
</organism>
<comment type="caution">
    <text evidence="3">The sequence shown here is derived from an EMBL/GenBank/DDBJ whole genome shotgun (WGS) entry which is preliminary data.</text>
</comment>
<keyword evidence="1" id="KW-0175">Coiled coil</keyword>
<dbReference type="AlphaFoldDB" id="A0A8T1ZL63"/>
<dbReference type="EMBL" id="JAEFBK010000010">
    <property type="protein sequence ID" value="KAG7559453.1"/>
    <property type="molecule type" value="Genomic_DNA"/>
</dbReference>
<evidence type="ECO:0000256" key="2">
    <source>
        <dbReference type="SAM" id="MobiDB-lite"/>
    </source>
</evidence>
<protein>
    <submittedName>
        <fullName evidence="3">Uncharacterized protein</fullName>
    </submittedName>
</protein>
<dbReference type="InterPro" id="IPR021704">
    <property type="entry name" value="DUF3287"/>
</dbReference>
<sequence>MKDLGISKYFLGIEVARKSSGMYLSQRKYILDIISDTGLLGAKPVSHPIEQNHKLALAGGDTLPDPFRYRRLVGRLIYLSVTRPELSYAIHILSQFMHAPKKEHWDAAVRVVCYLKNNPGQGILLRAGLYLRLVAWCDSDYQGCPLSRRSLTAWFIQLGGSPISWKTRKQDVVSRSSCEAEYRAMGDTICEILWLRELLTALGVDCSAPVPLHCDNQSAIHLSKNPVFYECTKHVESDCHFIRGEIVRGVIAPTYVSTTIQLADILTKALGRKEFQEFMFKMGIRDLHTPSWGGGGGGGGKSLFPFGKNPFRKMSNLSSELREYEVDDFEALMGEGTEPQIQTGDEFDLHPQSESTVDSLNDLRKLCHIPPEVEMVVPEPYESPESGREGYCCAYEIYFKGCGLFLPLPEILLLYLNHLGIAFSQMSPNMLRYLLCTFTVAAEAGYSLGLNELLELFQARESRTPGYYALYPIVDRNLIDCLPLKDNAWRKFWFFFRINNFSIQSSSELLRIHWSSNLGSQTRLVPSVDFLNFYKAVLERPVNWNSFTLERIHGAGFSVRMSLTNPVDPPPAEKDVSSLNARDKRKIQAETKALKDQLSEIWKKKRIAAISRVCNFHRKNLLVDDGSLEAALSSAVDSHGADIPNDPQRRRDWRHLPKFSNQGRDVPSSFFGLEAGNPSDAFMETNGMIFHYENLLHQAMRETAKAKKEVDELRLANQFERFEQAKALESSFENMKKTLAAYEQRIRIADAERDSARSDALRLESELEEVTALFEETNQKTELLIMNRARDIAKAKHNAREEMRGFGRQLIQSIMKFIKDEKVWTKLQSDRAELKSNLDLIGGIESGRISLEDERREVSAELATVKSELSSASRPSLDLEPFSLVFGDSPSQFEVGEGSRPYEGSPENNSTKMFEEGNSSENPSDSFKSISDDLPGAPDIELTKTGGTGEPEESRILKKGTIIQVPIVLIERLSAQDRVKAEEFINKLITWHDELEDEKKEIRKRRRELGKRCLDIARELHRLEAHPSDWIELGLQEYENMPGCIMSIVDLAVQGAELFRNLRPF</sequence>
<dbReference type="Pfam" id="PF11690">
    <property type="entry name" value="DUF3287"/>
    <property type="match status" value="1"/>
</dbReference>
<feature type="compositionally biased region" description="Polar residues" evidence="2">
    <location>
        <begin position="906"/>
        <end position="929"/>
    </location>
</feature>
<accession>A0A8T1ZL63</accession>
<gene>
    <name evidence="3" type="ORF">ISN45_Aa05g010480</name>
</gene>
<dbReference type="PANTHER" id="PTHR11439:SF462">
    <property type="match status" value="1"/>
</dbReference>
<evidence type="ECO:0000313" key="4">
    <source>
        <dbReference type="Proteomes" id="UP000694240"/>
    </source>
</evidence>